<protein>
    <submittedName>
        <fullName evidence="1">Uncharacterized protein</fullName>
    </submittedName>
</protein>
<proteinExistence type="predicted"/>
<dbReference type="AlphaFoldDB" id="A0A1X7V9B5"/>
<name>A0A1X7V9B5_AMPQE</name>
<dbReference type="EnsemblMetazoa" id="Aqu2.1.36895_001">
    <property type="protein sequence ID" value="Aqu2.1.36895_001"/>
    <property type="gene ID" value="Aqu2.1.36895"/>
</dbReference>
<reference evidence="1" key="1">
    <citation type="submission" date="2017-05" db="UniProtKB">
        <authorList>
            <consortium name="EnsemblMetazoa"/>
        </authorList>
    </citation>
    <scope>IDENTIFICATION</scope>
</reference>
<organism evidence="1">
    <name type="scientific">Amphimedon queenslandica</name>
    <name type="common">Sponge</name>
    <dbReference type="NCBI Taxonomy" id="400682"/>
    <lineage>
        <taxon>Eukaryota</taxon>
        <taxon>Metazoa</taxon>
        <taxon>Porifera</taxon>
        <taxon>Demospongiae</taxon>
        <taxon>Heteroscleromorpha</taxon>
        <taxon>Haplosclerida</taxon>
        <taxon>Niphatidae</taxon>
        <taxon>Amphimedon</taxon>
    </lineage>
</organism>
<dbReference type="InParanoid" id="A0A1X7V9B5"/>
<sequence length="23" mass="2783">MNCDNYFIKIRTIGMSVIHYCNF</sequence>
<evidence type="ECO:0000313" key="1">
    <source>
        <dbReference type="EnsemblMetazoa" id="Aqu2.1.36895_001"/>
    </source>
</evidence>
<accession>A0A1X7V9B5</accession>